<evidence type="ECO:0000256" key="9">
    <source>
        <dbReference type="SAM" id="MobiDB-lite"/>
    </source>
</evidence>
<dbReference type="SUPFAM" id="SSF82829">
    <property type="entry name" value="MesJ substrate recognition domain-like"/>
    <property type="match status" value="1"/>
</dbReference>
<dbReference type="GO" id="GO:0006400">
    <property type="term" value="P:tRNA modification"/>
    <property type="evidence" value="ECO:0007669"/>
    <property type="project" value="UniProtKB-UniRule"/>
</dbReference>
<comment type="catalytic activity">
    <reaction evidence="7 8">
        <text>cytidine(34) in tRNA(Ile2) + L-lysine + ATP = lysidine(34) in tRNA(Ile2) + AMP + diphosphate + H(+)</text>
        <dbReference type="Rhea" id="RHEA:43744"/>
        <dbReference type="Rhea" id="RHEA-COMP:10625"/>
        <dbReference type="Rhea" id="RHEA-COMP:10670"/>
        <dbReference type="ChEBI" id="CHEBI:15378"/>
        <dbReference type="ChEBI" id="CHEBI:30616"/>
        <dbReference type="ChEBI" id="CHEBI:32551"/>
        <dbReference type="ChEBI" id="CHEBI:33019"/>
        <dbReference type="ChEBI" id="CHEBI:82748"/>
        <dbReference type="ChEBI" id="CHEBI:83665"/>
        <dbReference type="ChEBI" id="CHEBI:456215"/>
        <dbReference type="EC" id="6.3.4.19"/>
    </reaction>
</comment>
<dbReference type="SMART" id="SM00977">
    <property type="entry name" value="TilS_C"/>
    <property type="match status" value="1"/>
</dbReference>
<dbReference type="PANTHER" id="PTHR43033:SF1">
    <property type="entry name" value="TRNA(ILE)-LYSIDINE SYNTHASE-RELATED"/>
    <property type="match status" value="1"/>
</dbReference>
<dbReference type="GO" id="GO:0005524">
    <property type="term" value="F:ATP binding"/>
    <property type="evidence" value="ECO:0007669"/>
    <property type="project" value="UniProtKB-UniRule"/>
</dbReference>
<comment type="similarity">
    <text evidence="8">Belongs to the tRNA(Ile)-lysidine synthase family.</text>
</comment>
<dbReference type="HAMAP" id="MF_01161">
    <property type="entry name" value="tRNA_Ile_lys_synt"/>
    <property type="match status" value="1"/>
</dbReference>
<comment type="caution">
    <text evidence="11">The sequence shown here is derived from an EMBL/GenBank/DDBJ whole genome shotgun (WGS) entry which is preliminary data.</text>
</comment>
<feature type="binding site" evidence="8">
    <location>
        <begin position="35"/>
        <end position="40"/>
    </location>
    <ligand>
        <name>ATP</name>
        <dbReference type="ChEBI" id="CHEBI:30616"/>
    </ligand>
</feature>
<evidence type="ECO:0000256" key="3">
    <source>
        <dbReference type="ARBA" id="ARBA00022598"/>
    </source>
</evidence>
<comment type="function">
    <text evidence="8">Ligates lysine onto the cytidine present at position 34 of the AUA codon-specific tRNA(Ile) that contains the anticodon CAU, in an ATP-dependent manner. Cytidine is converted to lysidine, thus changing the amino acid specificity of the tRNA from methionine to isoleucine.</text>
</comment>
<keyword evidence="2 8" id="KW-0963">Cytoplasm</keyword>
<evidence type="ECO:0000313" key="12">
    <source>
        <dbReference type="Proteomes" id="UP000824133"/>
    </source>
</evidence>
<dbReference type="NCBIfam" id="TIGR02432">
    <property type="entry name" value="lysidine_TilS_N"/>
    <property type="match status" value="1"/>
</dbReference>
<evidence type="ECO:0000256" key="8">
    <source>
        <dbReference type="HAMAP-Rule" id="MF_01161"/>
    </source>
</evidence>
<dbReference type="GO" id="GO:0032267">
    <property type="term" value="F:tRNA(Ile)-lysidine synthase activity"/>
    <property type="evidence" value="ECO:0007669"/>
    <property type="project" value="UniProtKB-EC"/>
</dbReference>
<evidence type="ECO:0000256" key="4">
    <source>
        <dbReference type="ARBA" id="ARBA00022694"/>
    </source>
</evidence>
<dbReference type="GO" id="GO:0005737">
    <property type="term" value="C:cytoplasm"/>
    <property type="evidence" value="ECO:0007669"/>
    <property type="project" value="UniProtKB-SubCell"/>
</dbReference>
<feature type="region of interest" description="Disordered" evidence="9">
    <location>
        <begin position="1"/>
        <end position="22"/>
    </location>
</feature>
<evidence type="ECO:0000256" key="6">
    <source>
        <dbReference type="ARBA" id="ARBA00022840"/>
    </source>
</evidence>
<dbReference type="InterPro" id="IPR011063">
    <property type="entry name" value="TilS/TtcA_N"/>
</dbReference>
<proteinExistence type="inferred from homology"/>
<evidence type="ECO:0000256" key="5">
    <source>
        <dbReference type="ARBA" id="ARBA00022741"/>
    </source>
</evidence>
<sequence length="501" mass="53544">MPSVSRRYGSVGGRFDRPSGRPDAELSAPVVLMVSGGADSTALLVLAATSSLDIDDGRGVARVARERLHVLHVNHGLRGLDAEEDEEFVRDLAARYGIPCTIRRADVAAMAQLAGDNVENAGRELRYAEAARLANELSARLGTPRSAARILTAHTADDRAETFFMNAIRGTGAAGLSSIPRRRNRIVRPLLDRTHEELCDLLRMRGIVWREDDTNADTRYLRAYVRHEVMPVVRARNPRITANLASTCDILSDEDAYLTSVAARALRDLTRREEDGLLVLDAARLAALEVAVARRVARAALLSVCPGARLEARHIAGVLGAVAAGEGSLTVPMGVSVRVEHGLLVIRGRGAVPAPSAAWLEVPGRLELADGRALAARIVEVPAGGDAAARARAHALEWDGESVLLDAAAASVDPARGGRLWVDAPRSGDVICPLGMHGQSKKVSDLLGEAGVPLDDRAAVPVVRVSPTGRIVWVAPIRPDERVRCSASTKWMLELTLLSAL</sequence>
<reference evidence="11" key="2">
    <citation type="submission" date="2021-04" db="EMBL/GenBank/DDBJ databases">
        <authorList>
            <person name="Gilroy R."/>
        </authorList>
    </citation>
    <scope>NUCLEOTIDE SEQUENCE</scope>
    <source>
        <strain evidence="11">ChiHjej10B9-743</strain>
    </source>
</reference>
<keyword evidence="5 8" id="KW-0547">Nucleotide-binding</keyword>
<dbReference type="InterPro" id="IPR012094">
    <property type="entry name" value="tRNA_Ile_lys_synt"/>
</dbReference>
<dbReference type="SUPFAM" id="SSF56037">
    <property type="entry name" value="PheT/TilS domain"/>
    <property type="match status" value="1"/>
</dbReference>
<dbReference type="Gene3D" id="3.40.50.620">
    <property type="entry name" value="HUPs"/>
    <property type="match status" value="1"/>
</dbReference>
<dbReference type="EC" id="6.3.4.19" evidence="8"/>
<dbReference type="InterPro" id="IPR012795">
    <property type="entry name" value="tRNA_Ile_lys_synt_N"/>
</dbReference>
<dbReference type="AlphaFoldDB" id="A0A9D2CHC0"/>
<organism evidence="11 12">
    <name type="scientific">Candidatus Olsenella excrementavium</name>
    <dbReference type="NCBI Taxonomy" id="2838709"/>
    <lineage>
        <taxon>Bacteria</taxon>
        <taxon>Bacillati</taxon>
        <taxon>Actinomycetota</taxon>
        <taxon>Coriobacteriia</taxon>
        <taxon>Coriobacteriales</taxon>
        <taxon>Atopobiaceae</taxon>
        <taxon>Olsenella</taxon>
    </lineage>
</organism>
<dbReference type="Pfam" id="PF01171">
    <property type="entry name" value="ATP_bind_3"/>
    <property type="match status" value="1"/>
</dbReference>
<protein>
    <recommendedName>
        <fullName evidence="8">tRNA(Ile)-lysidine synthase</fullName>
        <ecNumber evidence="8">6.3.4.19</ecNumber>
    </recommendedName>
    <alternativeName>
        <fullName evidence="8">tRNA(Ile)-2-lysyl-cytidine synthase</fullName>
    </alternativeName>
    <alternativeName>
        <fullName evidence="8">tRNA(Ile)-lysidine synthetase</fullName>
    </alternativeName>
</protein>
<keyword evidence="3 8" id="KW-0436">Ligase</keyword>
<accession>A0A9D2CHC0</accession>
<dbReference type="SUPFAM" id="SSF52402">
    <property type="entry name" value="Adenine nucleotide alpha hydrolases-like"/>
    <property type="match status" value="1"/>
</dbReference>
<reference evidence="11" key="1">
    <citation type="journal article" date="2021" name="PeerJ">
        <title>Extensive microbial diversity within the chicken gut microbiome revealed by metagenomics and culture.</title>
        <authorList>
            <person name="Gilroy R."/>
            <person name="Ravi A."/>
            <person name="Getino M."/>
            <person name="Pursley I."/>
            <person name="Horton D.L."/>
            <person name="Alikhan N.F."/>
            <person name="Baker D."/>
            <person name="Gharbi K."/>
            <person name="Hall N."/>
            <person name="Watson M."/>
            <person name="Adriaenssens E.M."/>
            <person name="Foster-Nyarko E."/>
            <person name="Jarju S."/>
            <person name="Secka A."/>
            <person name="Antonio M."/>
            <person name="Oren A."/>
            <person name="Chaudhuri R.R."/>
            <person name="La Ragione R."/>
            <person name="Hildebrand F."/>
            <person name="Pallen M.J."/>
        </authorList>
    </citation>
    <scope>NUCLEOTIDE SEQUENCE</scope>
    <source>
        <strain evidence="11">ChiHjej10B9-743</strain>
    </source>
</reference>
<comment type="subcellular location">
    <subcellularLocation>
        <location evidence="1 8">Cytoplasm</location>
    </subcellularLocation>
</comment>
<gene>
    <name evidence="8 11" type="primary">tilS</name>
    <name evidence="11" type="ORF">IAA42_02110</name>
</gene>
<dbReference type="Gene3D" id="1.20.59.20">
    <property type="match status" value="1"/>
</dbReference>
<keyword evidence="6 8" id="KW-0067">ATP-binding</keyword>
<dbReference type="InterPro" id="IPR014729">
    <property type="entry name" value="Rossmann-like_a/b/a_fold"/>
</dbReference>
<dbReference type="CDD" id="cd01992">
    <property type="entry name" value="TilS_N"/>
    <property type="match status" value="1"/>
</dbReference>
<dbReference type="InterPro" id="IPR012796">
    <property type="entry name" value="Lysidine-tRNA-synth_C"/>
</dbReference>
<dbReference type="Pfam" id="PF11734">
    <property type="entry name" value="TilS_C"/>
    <property type="match status" value="1"/>
</dbReference>
<comment type="domain">
    <text evidence="8">The N-terminal region contains the highly conserved SGGXDS motif, predicted to be a P-loop motif involved in ATP binding.</text>
</comment>
<evidence type="ECO:0000313" key="11">
    <source>
        <dbReference type="EMBL" id="HIY79216.1"/>
    </source>
</evidence>
<evidence type="ECO:0000256" key="1">
    <source>
        <dbReference type="ARBA" id="ARBA00004496"/>
    </source>
</evidence>
<dbReference type="Proteomes" id="UP000824133">
    <property type="component" value="Unassembled WGS sequence"/>
</dbReference>
<feature type="domain" description="Lysidine-tRNA(Ile) synthetase C-terminal" evidence="10">
    <location>
        <begin position="420"/>
        <end position="495"/>
    </location>
</feature>
<dbReference type="NCBIfam" id="TIGR02433">
    <property type="entry name" value="lysidine_TilS_C"/>
    <property type="match status" value="1"/>
</dbReference>
<evidence type="ECO:0000256" key="2">
    <source>
        <dbReference type="ARBA" id="ARBA00022490"/>
    </source>
</evidence>
<name>A0A9D2CHC0_9ACTN</name>
<evidence type="ECO:0000256" key="7">
    <source>
        <dbReference type="ARBA" id="ARBA00048539"/>
    </source>
</evidence>
<dbReference type="EMBL" id="DXCP01000014">
    <property type="protein sequence ID" value="HIY79216.1"/>
    <property type="molecule type" value="Genomic_DNA"/>
</dbReference>
<keyword evidence="4 8" id="KW-0819">tRNA processing</keyword>
<dbReference type="PANTHER" id="PTHR43033">
    <property type="entry name" value="TRNA(ILE)-LYSIDINE SYNTHASE-RELATED"/>
    <property type="match status" value="1"/>
</dbReference>
<evidence type="ECO:0000259" key="10">
    <source>
        <dbReference type="SMART" id="SM00977"/>
    </source>
</evidence>